<dbReference type="Proteomes" id="UP000594261">
    <property type="component" value="Chromosome 1"/>
</dbReference>
<keyword evidence="4 9" id="KW-0812">Transmembrane</keyword>
<comment type="subcellular location">
    <subcellularLocation>
        <location evidence="1">Membrane</location>
        <topology evidence="1">Multi-pass membrane protein</topology>
    </subcellularLocation>
</comment>
<evidence type="ECO:0000256" key="8">
    <source>
        <dbReference type="ARBA" id="ARBA00023303"/>
    </source>
</evidence>
<evidence type="ECO:0000256" key="6">
    <source>
        <dbReference type="ARBA" id="ARBA00023065"/>
    </source>
</evidence>
<feature type="transmembrane region" description="Helical" evidence="9">
    <location>
        <begin position="78"/>
        <end position="97"/>
    </location>
</feature>
<feature type="transmembrane region" description="Helical" evidence="9">
    <location>
        <begin position="104"/>
        <end position="124"/>
    </location>
</feature>
<dbReference type="GO" id="GO:0015743">
    <property type="term" value="P:malate transport"/>
    <property type="evidence" value="ECO:0007669"/>
    <property type="project" value="InterPro"/>
</dbReference>
<name>A0A7N2KNA2_QUELO</name>
<proteinExistence type="inferred from homology"/>
<evidence type="ECO:0000256" key="4">
    <source>
        <dbReference type="ARBA" id="ARBA00022692"/>
    </source>
</evidence>
<keyword evidence="3" id="KW-0813">Transport</keyword>
<dbReference type="Pfam" id="PF11744">
    <property type="entry name" value="ALMT"/>
    <property type="match status" value="2"/>
</dbReference>
<dbReference type="EnsemblPlants" id="QL01p019890:mrna">
    <property type="protein sequence ID" value="QL01p019890:mrna"/>
    <property type="gene ID" value="QL01p019890"/>
</dbReference>
<sequence>MASEIKNEGVFFRNWGWFKALSGKLGTKIVETAWKIKKLGQDDPRRIIHSLKFGLALTLVSLIYYFEPLYKGFGNSAMWAILTVIVVFEFSVGATLGRGLNRGLATLVAGALGFGAHYLASLAGERESVHNPHCSSTSVFICLFVFPVWAGDDLHNLVASNLEKLGSFLEGFGVEYFKIPGDSKESSTTFMDDYKSVLNSKQSEECLANFARWEPCHGQFRFRHLWKQYLKIGSLTRQCAYRIESLNGYINSEIQIPAEFRSKIQEACTNMSLESGKALKELASAIKAMTPPSSVTPHIIKSKDAAKNLKSLLRSGFCKEIDLLEVIPAVTVASLLVDVVSCTEKIAESINELASLAHFQRVEPMVEEEKPKLLDHETIPPCCGVNEPHHVITIDQLSPKLP</sequence>
<protein>
    <recommendedName>
        <fullName evidence="12">Aluminum-activated malate transporter</fullName>
    </recommendedName>
</protein>
<accession>A0A7N2KNA2</accession>
<keyword evidence="5 9" id="KW-1133">Transmembrane helix</keyword>
<keyword evidence="6" id="KW-0406">Ion transport</keyword>
<keyword evidence="8" id="KW-0407">Ion channel</keyword>
<evidence type="ECO:0000256" key="9">
    <source>
        <dbReference type="SAM" id="Phobius"/>
    </source>
</evidence>
<keyword evidence="11" id="KW-1185">Reference proteome</keyword>
<evidence type="ECO:0008006" key="12">
    <source>
        <dbReference type="Google" id="ProtNLM"/>
    </source>
</evidence>
<comment type="similarity">
    <text evidence="2">Belongs to the aromatic acid exporter (TC 2.A.85) family.</text>
</comment>
<organism evidence="10 11">
    <name type="scientific">Quercus lobata</name>
    <name type="common">Valley oak</name>
    <dbReference type="NCBI Taxonomy" id="97700"/>
    <lineage>
        <taxon>Eukaryota</taxon>
        <taxon>Viridiplantae</taxon>
        <taxon>Streptophyta</taxon>
        <taxon>Embryophyta</taxon>
        <taxon>Tracheophyta</taxon>
        <taxon>Spermatophyta</taxon>
        <taxon>Magnoliopsida</taxon>
        <taxon>eudicotyledons</taxon>
        <taxon>Gunneridae</taxon>
        <taxon>Pentapetalae</taxon>
        <taxon>rosids</taxon>
        <taxon>fabids</taxon>
        <taxon>Fagales</taxon>
        <taxon>Fagaceae</taxon>
        <taxon>Quercus</taxon>
    </lineage>
</organism>
<evidence type="ECO:0000313" key="10">
    <source>
        <dbReference type="EnsemblPlants" id="QL01p019890:mrna"/>
    </source>
</evidence>
<dbReference type="InParanoid" id="A0A7N2KNA2"/>
<dbReference type="EMBL" id="LRBV02000001">
    <property type="status" value="NOT_ANNOTATED_CDS"/>
    <property type="molecule type" value="Genomic_DNA"/>
</dbReference>
<feature type="transmembrane region" description="Helical" evidence="9">
    <location>
        <begin position="47"/>
        <end position="66"/>
    </location>
</feature>
<reference evidence="10 11" key="1">
    <citation type="journal article" date="2016" name="G3 (Bethesda)">
        <title>First Draft Assembly and Annotation of the Genome of a California Endemic Oak Quercus lobata Nee (Fagaceae).</title>
        <authorList>
            <person name="Sork V.L."/>
            <person name="Fitz-Gibbon S.T."/>
            <person name="Puiu D."/>
            <person name="Crepeau M."/>
            <person name="Gugger P.F."/>
            <person name="Sherman R."/>
            <person name="Stevens K."/>
            <person name="Langley C.H."/>
            <person name="Pellegrini M."/>
            <person name="Salzberg S.L."/>
        </authorList>
    </citation>
    <scope>NUCLEOTIDE SEQUENCE [LARGE SCALE GENOMIC DNA]</scope>
    <source>
        <strain evidence="10 11">cv. SW786</strain>
    </source>
</reference>
<keyword evidence="7 9" id="KW-0472">Membrane</keyword>
<dbReference type="InterPro" id="IPR020966">
    <property type="entry name" value="ALMT"/>
</dbReference>
<dbReference type="OMA" id="HVQFKSA"/>
<evidence type="ECO:0000256" key="7">
    <source>
        <dbReference type="ARBA" id="ARBA00023136"/>
    </source>
</evidence>
<evidence type="ECO:0000313" key="11">
    <source>
        <dbReference type="Proteomes" id="UP000594261"/>
    </source>
</evidence>
<dbReference type="PANTHER" id="PTHR31086">
    <property type="entry name" value="ALUMINUM-ACTIVATED MALATE TRANSPORTER 10"/>
    <property type="match status" value="1"/>
</dbReference>
<dbReference type="AlphaFoldDB" id="A0A7N2KNA2"/>
<evidence type="ECO:0000256" key="2">
    <source>
        <dbReference type="ARBA" id="ARBA00007079"/>
    </source>
</evidence>
<evidence type="ECO:0000256" key="3">
    <source>
        <dbReference type="ARBA" id="ARBA00022448"/>
    </source>
</evidence>
<evidence type="ECO:0000256" key="5">
    <source>
        <dbReference type="ARBA" id="ARBA00022989"/>
    </source>
</evidence>
<reference evidence="10" key="2">
    <citation type="submission" date="2021-01" db="UniProtKB">
        <authorList>
            <consortium name="EnsemblPlants"/>
        </authorList>
    </citation>
    <scope>IDENTIFICATION</scope>
</reference>
<dbReference type="Gramene" id="QL01p019890:mrna">
    <property type="protein sequence ID" value="QL01p019890:mrna"/>
    <property type="gene ID" value="QL01p019890"/>
</dbReference>
<dbReference type="GO" id="GO:0034220">
    <property type="term" value="P:monoatomic ion transmembrane transport"/>
    <property type="evidence" value="ECO:0007669"/>
    <property type="project" value="UniProtKB-KW"/>
</dbReference>
<evidence type="ECO:0000256" key="1">
    <source>
        <dbReference type="ARBA" id="ARBA00004141"/>
    </source>
</evidence>
<dbReference type="GO" id="GO:0016020">
    <property type="term" value="C:membrane"/>
    <property type="evidence" value="ECO:0007669"/>
    <property type="project" value="UniProtKB-SubCell"/>
</dbReference>